<dbReference type="SFLD" id="SFLDG01386">
    <property type="entry name" value="main_SPASM_domain-containing"/>
    <property type="match status" value="1"/>
</dbReference>
<dbReference type="SUPFAM" id="SSF102114">
    <property type="entry name" value="Radical SAM enzymes"/>
    <property type="match status" value="1"/>
</dbReference>
<keyword evidence="5" id="KW-0408">Iron</keyword>
<protein>
    <recommendedName>
        <fullName evidence="7">Radical SAM core domain-containing protein</fullName>
    </recommendedName>
</protein>
<evidence type="ECO:0000256" key="5">
    <source>
        <dbReference type="ARBA" id="ARBA00023004"/>
    </source>
</evidence>
<dbReference type="InterPro" id="IPR058240">
    <property type="entry name" value="rSAM_sf"/>
</dbReference>
<dbReference type="InterPro" id="IPR013785">
    <property type="entry name" value="Aldolase_TIM"/>
</dbReference>
<dbReference type="EMBL" id="LAZR01000698">
    <property type="protein sequence ID" value="KKN60366.1"/>
    <property type="molecule type" value="Genomic_DNA"/>
</dbReference>
<keyword evidence="2" id="KW-0004">4Fe-4S</keyword>
<comment type="cofactor">
    <cofactor evidence="1">
        <name>[4Fe-4S] cluster</name>
        <dbReference type="ChEBI" id="CHEBI:49883"/>
    </cofactor>
</comment>
<gene>
    <name evidence="8" type="ORF">LCGC14_0532800</name>
</gene>
<dbReference type="PANTHER" id="PTHR11228">
    <property type="entry name" value="RADICAL SAM DOMAIN PROTEIN"/>
    <property type="match status" value="1"/>
</dbReference>
<dbReference type="InterPro" id="IPR050377">
    <property type="entry name" value="Radical_SAM_PqqE_MftC-like"/>
</dbReference>
<feature type="domain" description="Radical SAM core" evidence="7">
    <location>
        <begin position="39"/>
        <end position="258"/>
    </location>
</feature>
<organism evidence="8">
    <name type="scientific">marine sediment metagenome</name>
    <dbReference type="NCBI Taxonomy" id="412755"/>
    <lineage>
        <taxon>unclassified sequences</taxon>
        <taxon>metagenomes</taxon>
        <taxon>ecological metagenomes</taxon>
    </lineage>
</organism>
<keyword evidence="4" id="KW-0479">Metal-binding</keyword>
<dbReference type="PIRSF" id="PIRSF037420">
    <property type="entry name" value="PQQ_syn_pqqE"/>
    <property type="match status" value="1"/>
</dbReference>
<dbReference type="PANTHER" id="PTHR11228:SF7">
    <property type="entry name" value="PQQA PEPTIDE CYCLASE"/>
    <property type="match status" value="1"/>
</dbReference>
<accession>A0A0F9UGK8</accession>
<dbReference type="GO" id="GO:0003824">
    <property type="term" value="F:catalytic activity"/>
    <property type="evidence" value="ECO:0007669"/>
    <property type="project" value="InterPro"/>
</dbReference>
<evidence type="ECO:0000256" key="6">
    <source>
        <dbReference type="ARBA" id="ARBA00023014"/>
    </source>
</evidence>
<evidence type="ECO:0000259" key="7">
    <source>
        <dbReference type="PROSITE" id="PS51918"/>
    </source>
</evidence>
<proteinExistence type="predicted"/>
<dbReference type="AlphaFoldDB" id="A0A0F9UGK8"/>
<sequence length="400" mass="44989">MIGVSKLLLGASSESDGLRYRAACIGGPEQIKYNKNKVKANKPIVVWNSTKQCNLNCVHCYASATKEPLELELTTDEGKALLEDLANYGCPVVLFSGGEPFMRKDLMELIEYANTLNLRPVISSNGTLITEEKAIEAKRAGVKYIGVSLDGLTEINDKFRGVNGAFNMAIKGMKNALKAEIKTGLRFTLTKYNQQDLPGVLLKLNEIGVNRCCVYHLDYSGRGKDILKSDLPPSEWRTAVKEFFELTKRHHKNGFPIETLLVGNYCDAGFIYLYLLKENPEQAEWAYELLKRNGGDGTGQTIACIDFLGNVHANQFWHDYTFGNIKERSFSEVWEDITDPIMKGLKNKDQYIKGRCSSNNCRFFEICKGGSRVRSQLLTNDVWGSDPACYLRDDEIKKIR</sequence>
<dbReference type="GO" id="GO:0046872">
    <property type="term" value="F:metal ion binding"/>
    <property type="evidence" value="ECO:0007669"/>
    <property type="project" value="UniProtKB-KW"/>
</dbReference>
<dbReference type="SFLD" id="SFLDG01067">
    <property type="entry name" value="SPASM/twitch_domain_containing"/>
    <property type="match status" value="1"/>
</dbReference>
<evidence type="ECO:0000313" key="8">
    <source>
        <dbReference type="EMBL" id="KKN60366.1"/>
    </source>
</evidence>
<dbReference type="Pfam" id="PF04055">
    <property type="entry name" value="Radical_SAM"/>
    <property type="match status" value="1"/>
</dbReference>
<dbReference type="CDD" id="cd21123">
    <property type="entry name" value="SPASM_MftC-like"/>
    <property type="match status" value="1"/>
</dbReference>
<evidence type="ECO:0000256" key="1">
    <source>
        <dbReference type="ARBA" id="ARBA00001966"/>
    </source>
</evidence>
<keyword evidence="6" id="KW-0411">Iron-sulfur</keyword>
<dbReference type="Gene3D" id="3.20.20.70">
    <property type="entry name" value="Aldolase class I"/>
    <property type="match status" value="1"/>
</dbReference>
<evidence type="ECO:0000256" key="3">
    <source>
        <dbReference type="ARBA" id="ARBA00022691"/>
    </source>
</evidence>
<dbReference type="PROSITE" id="PS51918">
    <property type="entry name" value="RADICAL_SAM"/>
    <property type="match status" value="1"/>
</dbReference>
<evidence type="ECO:0000256" key="2">
    <source>
        <dbReference type="ARBA" id="ARBA00022485"/>
    </source>
</evidence>
<dbReference type="SFLD" id="SFLDS00029">
    <property type="entry name" value="Radical_SAM"/>
    <property type="match status" value="1"/>
</dbReference>
<dbReference type="CDD" id="cd01335">
    <property type="entry name" value="Radical_SAM"/>
    <property type="match status" value="1"/>
</dbReference>
<evidence type="ECO:0000256" key="4">
    <source>
        <dbReference type="ARBA" id="ARBA00022723"/>
    </source>
</evidence>
<dbReference type="GO" id="GO:0051539">
    <property type="term" value="F:4 iron, 4 sulfur cluster binding"/>
    <property type="evidence" value="ECO:0007669"/>
    <property type="project" value="UniProtKB-KW"/>
</dbReference>
<comment type="caution">
    <text evidence="8">The sequence shown here is derived from an EMBL/GenBank/DDBJ whole genome shotgun (WGS) entry which is preliminary data.</text>
</comment>
<name>A0A0F9UGK8_9ZZZZ</name>
<dbReference type="InterPro" id="IPR017200">
    <property type="entry name" value="PqqE-like"/>
</dbReference>
<keyword evidence="3" id="KW-0949">S-adenosyl-L-methionine</keyword>
<dbReference type="GO" id="GO:0006783">
    <property type="term" value="P:heme biosynthetic process"/>
    <property type="evidence" value="ECO:0007669"/>
    <property type="project" value="TreeGrafter"/>
</dbReference>
<dbReference type="InterPro" id="IPR007197">
    <property type="entry name" value="rSAM"/>
</dbReference>
<dbReference type="FunFam" id="3.20.20.70:FF:000188">
    <property type="entry name" value="Mycofactocin radical SAM maturase MftC"/>
    <property type="match status" value="1"/>
</dbReference>
<reference evidence="8" key="1">
    <citation type="journal article" date="2015" name="Nature">
        <title>Complex archaea that bridge the gap between prokaryotes and eukaryotes.</title>
        <authorList>
            <person name="Spang A."/>
            <person name="Saw J.H."/>
            <person name="Jorgensen S.L."/>
            <person name="Zaremba-Niedzwiedzka K."/>
            <person name="Martijn J."/>
            <person name="Lind A.E."/>
            <person name="van Eijk R."/>
            <person name="Schleper C."/>
            <person name="Guy L."/>
            <person name="Ettema T.J."/>
        </authorList>
    </citation>
    <scope>NUCLEOTIDE SEQUENCE</scope>
</reference>